<organism evidence="3 4">
    <name type="scientific">Paenibacillus aquistagni</name>
    <dbReference type="NCBI Taxonomy" id="1852522"/>
    <lineage>
        <taxon>Bacteria</taxon>
        <taxon>Bacillati</taxon>
        <taxon>Bacillota</taxon>
        <taxon>Bacilli</taxon>
        <taxon>Bacillales</taxon>
        <taxon>Paenibacillaceae</taxon>
        <taxon>Paenibacillus</taxon>
    </lineage>
</organism>
<feature type="chain" id="PRO_5013185883" evidence="1">
    <location>
        <begin position="27"/>
        <end position="989"/>
    </location>
</feature>
<sequence length="989" mass="108588">MSKKQTLVTTILSMTLVFSMLQPVLAASSNETAASVTNMTYGDTSSTATALEHDLSVFSKELAGIPLDGASYNGGVAPIGAQAFAVSADGKSTSLMAAGRYGAGRVTAIGGEVYFNFKDADAPNSHARVARNTLLWLTEDLPMSYEQALKGEGTISILTKSSDFGARADVPIEVTKVNHWSDKGSDGKPLLDPAKYPVAHIDYAYVTKEDVPLLLDYVRQGGRLAVALKGWVLEQFPYVSHDNGKDHAFLSSDYPLQELLNQLGISLMNNQATKWDGTAKFLTTEESARYGLDHVLSEAKAVEAGTKPIEDADIGLSHSTSQDKLAILTSTLVASLGSLTPEAPLYAQVIADSEKLAEVTLPFSAQSKPYSAALLPLLLERILKDPAGTKSPFADEFPGSVPAGSAVSANKTIEVDFEFSKFNSLRQLYTPDNWISTGLYANPGESITIEVPTGTTDLDVQIGAHTDNLSGLSMDKWLRAPVVTKRVPLTPGKNTVTSPYGGLVYLIPTKSTPGKKANITINGGYSAPYYVMGKTNKNDWKKTIRHNSAPWAELQSDRVILTVPSEYIRHLDNPDEVLKLWDEMFGEFDDLVGVSPDQPEPHKSVNLPFRYVGDNQISAGFMHAGYPIMFFSQSSAKDAVTVEGIKTLAGWGWWHETGHEYQQSPWTWGAITEATVNLFSLRAQDYFHNSSRLLLTRSDGTTVYDQAFKYVSKPNEGKNFNSDQIDVWSRLVMFRQLQLAYGWELYSKIFTSVRDIPAAELPKNDSQELDLFVVKASEMSGHNLLEFFDKWGLTYSSEAKNKVLALNLPKPEQELWTLKETSLLTGPETTRNYQHETVKIPFQLHGEVTSMSVNVDQTNVKHAIEGQSIVLDPIELSLAPGEHRVFLTATDKKGQKETATFTLHIRLDLASLDDLIHKGANTKAIKDQATADQLIVLIQKIQAASEGEAKQAVWKSLEDTIEAKTPSRIHKEFAELLLHNIAYLNIPKL</sequence>
<dbReference type="PANTHER" id="PTHR15730:SF5">
    <property type="entry name" value="SI:CH211-210B2.2-RELATED"/>
    <property type="match status" value="1"/>
</dbReference>
<evidence type="ECO:0000313" key="4">
    <source>
        <dbReference type="Proteomes" id="UP000193834"/>
    </source>
</evidence>
<dbReference type="PROSITE" id="PS51723">
    <property type="entry name" value="PEPTIDASE_M60"/>
    <property type="match status" value="1"/>
</dbReference>
<name>A0A1X7K5T4_9BACL</name>
<dbReference type="Gene3D" id="1.10.390.30">
    <property type="entry name" value="Peptidase M60, enhancin-like domain 3"/>
    <property type="match status" value="1"/>
</dbReference>
<dbReference type="SMART" id="SM01276">
    <property type="entry name" value="M60-like"/>
    <property type="match status" value="1"/>
</dbReference>
<gene>
    <name evidence="3" type="ORF">SAMN06295960_2087</name>
</gene>
<accession>A0A1X7K5T4</accession>
<evidence type="ECO:0000256" key="1">
    <source>
        <dbReference type="SAM" id="SignalP"/>
    </source>
</evidence>
<keyword evidence="1" id="KW-0732">Signal</keyword>
<feature type="domain" description="Peptidase M60" evidence="2">
    <location>
        <begin position="432"/>
        <end position="742"/>
    </location>
</feature>
<dbReference type="InterPro" id="IPR051244">
    <property type="entry name" value="TCAF"/>
</dbReference>
<dbReference type="InterPro" id="IPR042279">
    <property type="entry name" value="Pep_M60_3"/>
</dbReference>
<dbReference type="Gene3D" id="2.60.120.1250">
    <property type="entry name" value="Peptidase M60, enhancin-like domain 1"/>
    <property type="match status" value="1"/>
</dbReference>
<protein>
    <submittedName>
        <fullName evidence="3">Peptidase M60, enhancin and enhancin-like</fullName>
    </submittedName>
</protein>
<evidence type="ECO:0000313" key="3">
    <source>
        <dbReference type="EMBL" id="SMG36089.1"/>
    </source>
</evidence>
<dbReference type="InterPro" id="IPR035423">
    <property type="entry name" value="M60-like_N"/>
</dbReference>
<dbReference type="STRING" id="1852522.SAMN06295960_2087"/>
<dbReference type="AlphaFoldDB" id="A0A1X7K5T4"/>
<dbReference type="InterPro" id="IPR031161">
    <property type="entry name" value="Peptidase_M60_dom"/>
</dbReference>
<dbReference type="RefSeq" id="WP_085494296.1">
    <property type="nucleotide sequence ID" value="NZ_FXAZ01000002.1"/>
</dbReference>
<dbReference type="Pfam" id="PF17291">
    <property type="entry name" value="M60-like_N"/>
    <property type="match status" value="1"/>
</dbReference>
<dbReference type="OrthoDB" id="197688at2"/>
<reference evidence="3 4" key="1">
    <citation type="submission" date="2017-04" db="EMBL/GenBank/DDBJ databases">
        <authorList>
            <person name="Afonso C.L."/>
            <person name="Miller P.J."/>
            <person name="Scott M.A."/>
            <person name="Spackman E."/>
            <person name="Goraichik I."/>
            <person name="Dimitrov K.M."/>
            <person name="Suarez D.L."/>
            <person name="Swayne D.E."/>
        </authorList>
    </citation>
    <scope>NUCLEOTIDE SEQUENCE [LARGE SCALE GENOMIC DNA]</scope>
    <source>
        <strain evidence="3 4">11</strain>
    </source>
</reference>
<keyword evidence="4" id="KW-1185">Reference proteome</keyword>
<dbReference type="Pfam" id="PF13402">
    <property type="entry name" value="Peptidase_M60"/>
    <property type="match status" value="1"/>
</dbReference>
<dbReference type="EMBL" id="FXAZ01000002">
    <property type="protein sequence ID" value="SMG36089.1"/>
    <property type="molecule type" value="Genomic_DNA"/>
</dbReference>
<proteinExistence type="predicted"/>
<evidence type="ECO:0000259" key="2">
    <source>
        <dbReference type="PROSITE" id="PS51723"/>
    </source>
</evidence>
<dbReference type="Gene3D" id="3.40.390.80">
    <property type="entry name" value="Peptidase M60, enhancin-like domain 2"/>
    <property type="match status" value="1"/>
</dbReference>
<dbReference type="PANTHER" id="PTHR15730">
    <property type="entry name" value="EXPERIMENTAL AUTOIMMUNE PROSTATITIS ANTIGEN 2-RELATED"/>
    <property type="match status" value="1"/>
</dbReference>
<dbReference type="Proteomes" id="UP000193834">
    <property type="component" value="Unassembled WGS sequence"/>
</dbReference>
<feature type="signal peptide" evidence="1">
    <location>
        <begin position="1"/>
        <end position="26"/>
    </location>
</feature>